<evidence type="ECO:0000313" key="3">
    <source>
        <dbReference type="EMBL" id="ADW16442.1"/>
    </source>
</evidence>
<evidence type="ECO:0000256" key="2">
    <source>
        <dbReference type="ARBA" id="ARBA00023125"/>
    </source>
</evidence>
<dbReference type="Proteomes" id="UP000006365">
    <property type="component" value="Chromosome"/>
</dbReference>
<proteinExistence type="predicted"/>
<keyword evidence="2" id="KW-0238">DNA-binding</keyword>
<gene>
    <name evidence="3" type="ordered locus">Despr_0256</name>
</gene>
<keyword evidence="1" id="KW-0680">Restriction system</keyword>
<dbReference type="SUPFAM" id="SSF116734">
    <property type="entry name" value="DNA methylase specificity domain"/>
    <property type="match status" value="1"/>
</dbReference>
<reference evidence="3 4" key="1">
    <citation type="journal article" date="2011" name="Stand. Genomic Sci.">
        <title>Complete genome sequence of Desulfobulbus propionicus type strain (1pr3).</title>
        <authorList>
            <person name="Pagani I."/>
            <person name="Lapidus A."/>
            <person name="Nolan M."/>
            <person name="Lucas S."/>
            <person name="Hammon N."/>
            <person name="Deshpande S."/>
            <person name="Cheng J.F."/>
            <person name="Chertkov O."/>
            <person name="Davenport K."/>
            <person name="Tapia R."/>
            <person name="Han C."/>
            <person name="Goodwin L."/>
            <person name="Pitluck S."/>
            <person name="Liolios K."/>
            <person name="Mavromatis K."/>
            <person name="Ivanova N."/>
            <person name="Mikhailova N."/>
            <person name="Pati A."/>
            <person name="Chen A."/>
            <person name="Palaniappan K."/>
            <person name="Land M."/>
            <person name="Hauser L."/>
            <person name="Chang Y.J."/>
            <person name="Jeffries C.D."/>
            <person name="Detter J.C."/>
            <person name="Brambilla E."/>
            <person name="Kannan K.P."/>
            <person name="Djao O.D."/>
            <person name="Rohde M."/>
            <person name="Pukall R."/>
            <person name="Spring S."/>
            <person name="Goker M."/>
            <person name="Sikorski J."/>
            <person name="Woyke T."/>
            <person name="Bristow J."/>
            <person name="Eisen J.A."/>
            <person name="Markowitz V."/>
            <person name="Hugenholtz P."/>
            <person name="Kyrpides N.C."/>
            <person name="Klenk H.P."/>
        </authorList>
    </citation>
    <scope>NUCLEOTIDE SEQUENCE [LARGE SCALE GENOMIC DNA]</scope>
    <source>
        <strain evidence="4">ATCC 33891 / DSM 2032 / 1pr3</strain>
    </source>
</reference>
<dbReference type="GO" id="GO:0009307">
    <property type="term" value="P:DNA restriction-modification system"/>
    <property type="evidence" value="ECO:0007669"/>
    <property type="project" value="UniProtKB-KW"/>
</dbReference>
<dbReference type="EMBL" id="CP002364">
    <property type="protein sequence ID" value="ADW16442.1"/>
    <property type="molecule type" value="Genomic_DNA"/>
</dbReference>
<protein>
    <recommendedName>
        <fullName evidence="5">Type I restriction modification DNA specificity domain-containing protein</fullName>
    </recommendedName>
</protein>
<sequence>MNCPAYPRYKDSGVQWLGEVPEHWEIRPIKAIVSTPVTDGPHETPEIFDEGVPFVSAEAISNGKINFNKIRGYISAEDHRKYSRKYRPEFGDIQSSAIFTWLNLVQRPAVLRW</sequence>
<dbReference type="KEGG" id="dpr:Despr_0256"/>
<evidence type="ECO:0000256" key="1">
    <source>
        <dbReference type="ARBA" id="ARBA00022747"/>
    </source>
</evidence>
<organism evidence="3 4">
    <name type="scientific">Desulfobulbus propionicus (strain ATCC 33891 / DSM 2032 / VKM B-1956 / 1pr3)</name>
    <dbReference type="NCBI Taxonomy" id="577650"/>
    <lineage>
        <taxon>Bacteria</taxon>
        <taxon>Pseudomonadati</taxon>
        <taxon>Thermodesulfobacteriota</taxon>
        <taxon>Desulfobulbia</taxon>
        <taxon>Desulfobulbales</taxon>
        <taxon>Desulfobulbaceae</taxon>
        <taxon>Desulfobulbus</taxon>
    </lineage>
</organism>
<accession>A0A7U3YJA9</accession>
<dbReference type="Gene3D" id="3.90.220.20">
    <property type="entry name" value="DNA methylase specificity domains"/>
    <property type="match status" value="1"/>
</dbReference>
<dbReference type="InterPro" id="IPR044946">
    <property type="entry name" value="Restrct_endonuc_typeI_TRD_sf"/>
</dbReference>
<evidence type="ECO:0000313" key="4">
    <source>
        <dbReference type="Proteomes" id="UP000006365"/>
    </source>
</evidence>
<keyword evidence="4" id="KW-1185">Reference proteome</keyword>
<name>A0A7U3YJA9_DESPD</name>
<dbReference type="GO" id="GO:0003677">
    <property type="term" value="F:DNA binding"/>
    <property type="evidence" value="ECO:0007669"/>
    <property type="project" value="UniProtKB-KW"/>
</dbReference>
<evidence type="ECO:0008006" key="5">
    <source>
        <dbReference type="Google" id="ProtNLM"/>
    </source>
</evidence>
<dbReference type="AlphaFoldDB" id="A0A7U3YJA9"/>
<dbReference type="RefSeq" id="WP_015722990.1">
    <property type="nucleotide sequence ID" value="NC_014972.1"/>
</dbReference>